<proteinExistence type="inferred from homology"/>
<evidence type="ECO:0000256" key="6">
    <source>
        <dbReference type="ARBA" id="ARBA00025804"/>
    </source>
</evidence>
<dbReference type="PROSITE" id="PS00446">
    <property type="entry name" value="RNA_POL_D_30KD"/>
    <property type="match status" value="1"/>
</dbReference>
<gene>
    <name evidence="9" type="ORF">P167DRAFT_512139</name>
</gene>
<evidence type="ECO:0000256" key="7">
    <source>
        <dbReference type="SAM" id="MobiDB-lite"/>
    </source>
</evidence>
<dbReference type="Pfam" id="PF01193">
    <property type="entry name" value="RNA_pol_L"/>
    <property type="match status" value="1"/>
</dbReference>
<dbReference type="InterPro" id="IPR011263">
    <property type="entry name" value="DNA-dir_RNA_pol_RpoA/D/Rpb3"/>
</dbReference>
<comment type="similarity">
    <text evidence="6">Belongs to the archaeal Rpo3/eukaryotic RPB3 RNA polymerase subunit family.</text>
</comment>
<evidence type="ECO:0000256" key="1">
    <source>
        <dbReference type="ARBA" id="ARBA00004123"/>
    </source>
</evidence>
<dbReference type="PANTHER" id="PTHR11800">
    <property type="entry name" value="DNA-DIRECTED RNA POLYMERASE"/>
    <property type="match status" value="1"/>
</dbReference>
<evidence type="ECO:0000256" key="5">
    <source>
        <dbReference type="ARBA" id="ARBA00023242"/>
    </source>
</evidence>
<evidence type="ECO:0000256" key="4">
    <source>
        <dbReference type="ARBA" id="ARBA00023163"/>
    </source>
</evidence>
<accession>A0A3N4KGH6</accession>
<evidence type="ECO:0000313" key="10">
    <source>
        <dbReference type="Proteomes" id="UP000277580"/>
    </source>
</evidence>
<dbReference type="InterPro" id="IPR036643">
    <property type="entry name" value="RNApol_insert_sf"/>
</dbReference>
<feature type="domain" description="DNA-directed RNA polymerase RpoA/D/Rpb3-type" evidence="8">
    <location>
        <begin position="60"/>
        <end position="349"/>
    </location>
</feature>
<dbReference type="Gene3D" id="2.170.120.12">
    <property type="entry name" value="DNA-directed RNA polymerase, insert domain"/>
    <property type="match status" value="1"/>
</dbReference>
<evidence type="ECO:0000256" key="3">
    <source>
        <dbReference type="ARBA" id="ARBA00022478"/>
    </source>
</evidence>
<dbReference type="InterPro" id="IPR033901">
    <property type="entry name" value="RNAPI/III_AC40"/>
</dbReference>
<dbReference type="GO" id="GO:0046983">
    <property type="term" value="F:protein dimerization activity"/>
    <property type="evidence" value="ECO:0007669"/>
    <property type="project" value="InterPro"/>
</dbReference>
<dbReference type="InterPro" id="IPR036603">
    <property type="entry name" value="RBP11-like"/>
</dbReference>
<reference evidence="9 10" key="1">
    <citation type="journal article" date="2018" name="Nat. Ecol. Evol.">
        <title>Pezizomycetes genomes reveal the molecular basis of ectomycorrhizal truffle lifestyle.</title>
        <authorList>
            <person name="Murat C."/>
            <person name="Payen T."/>
            <person name="Noel B."/>
            <person name="Kuo A."/>
            <person name="Morin E."/>
            <person name="Chen J."/>
            <person name="Kohler A."/>
            <person name="Krizsan K."/>
            <person name="Balestrini R."/>
            <person name="Da Silva C."/>
            <person name="Montanini B."/>
            <person name="Hainaut M."/>
            <person name="Levati E."/>
            <person name="Barry K.W."/>
            <person name="Belfiori B."/>
            <person name="Cichocki N."/>
            <person name="Clum A."/>
            <person name="Dockter R.B."/>
            <person name="Fauchery L."/>
            <person name="Guy J."/>
            <person name="Iotti M."/>
            <person name="Le Tacon F."/>
            <person name="Lindquist E.A."/>
            <person name="Lipzen A."/>
            <person name="Malagnac F."/>
            <person name="Mello A."/>
            <person name="Molinier V."/>
            <person name="Miyauchi S."/>
            <person name="Poulain J."/>
            <person name="Riccioni C."/>
            <person name="Rubini A."/>
            <person name="Sitrit Y."/>
            <person name="Splivallo R."/>
            <person name="Traeger S."/>
            <person name="Wang M."/>
            <person name="Zifcakova L."/>
            <person name="Wipf D."/>
            <person name="Zambonelli A."/>
            <person name="Paolocci F."/>
            <person name="Nowrousian M."/>
            <person name="Ottonello S."/>
            <person name="Baldrian P."/>
            <person name="Spatafora J.W."/>
            <person name="Henrissat B."/>
            <person name="Nagy L.G."/>
            <person name="Aury J.M."/>
            <person name="Wincker P."/>
            <person name="Grigoriev I.V."/>
            <person name="Bonfante P."/>
            <person name="Martin F.M."/>
        </authorList>
    </citation>
    <scope>NUCLEOTIDE SEQUENCE [LARGE SCALE GENOMIC DNA]</scope>
    <source>
        <strain evidence="9 10">CCBAS932</strain>
    </source>
</reference>
<dbReference type="InterPro" id="IPR050518">
    <property type="entry name" value="Rpo3/RPB3_RNA_Pol_subunit"/>
</dbReference>
<keyword evidence="5" id="KW-0539">Nucleus</keyword>
<evidence type="ECO:0000313" key="9">
    <source>
        <dbReference type="EMBL" id="RPB08432.1"/>
    </source>
</evidence>
<keyword evidence="10" id="KW-1185">Reference proteome</keyword>
<dbReference type="GO" id="GO:0005736">
    <property type="term" value="C:RNA polymerase I complex"/>
    <property type="evidence" value="ECO:0007669"/>
    <property type="project" value="TreeGrafter"/>
</dbReference>
<dbReference type="Proteomes" id="UP000277580">
    <property type="component" value="Unassembled WGS sequence"/>
</dbReference>
<evidence type="ECO:0000256" key="2">
    <source>
        <dbReference type="ARBA" id="ARBA00022083"/>
    </source>
</evidence>
<dbReference type="OrthoDB" id="270173at2759"/>
<dbReference type="GO" id="GO:0005666">
    <property type="term" value="C:RNA polymerase III complex"/>
    <property type="evidence" value="ECO:0007669"/>
    <property type="project" value="TreeGrafter"/>
</dbReference>
<keyword evidence="4" id="KW-0804">Transcription</keyword>
<evidence type="ECO:0000259" key="8">
    <source>
        <dbReference type="SMART" id="SM00662"/>
    </source>
</evidence>
<dbReference type="PANTHER" id="PTHR11800:SF13">
    <property type="entry name" value="DNA-DIRECTED RNA POLYMERASES I AND III SUBUNIT RPAC1"/>
    <property type="match status" value="1"/>
</dbReference>
<dbReference type="SUPFAM" id="SSF55257">
    <property type="entry name" value="RBP11-like subunits of RNA polymerase"/>
    <property type="match status" value="1"/>
</dbReference>
<keyword evidence="3" id="KW-0240">DNA-directed RNA polymerase</keyword>
<sequence length="379" mass="42373">MPSSTQNIDQRRVVGVEAEIVTNVTSTDFPGHWPNEDHSWDINKFKQSFKVVFHKNSPLFAEFDLIHIDASIANTFRRILLAEVATLAIETVYVSNNTSIIQDEVLSHRLGLIPLTGDKAALRAMKWYTKAAPGEAARYPTDEDTIVLHLRAACERLPGAKKSETDPDKLYKNHSVHARDLIFEPAGKQVQTFAANPVRAANPDILIAKLRPGQEIDVTMHCVKGIGQDHAKFSPVATASYRLLPLIKIKKPILGRAAERFAACFPKGVIAFEADPNTGEKMAVVGNARNDTVSREVLRHEEFKGFVELGRVRDHFIFSIESSGQFDADELFLSAVATLKAKCTYLKRDTQRMLKKQALDARSGRDQSRLKRGDRGWME</sequence>
<dbReference type="GO" id="GO:0003899">
    <property type="term" value="F:DNA-directed RNA polymerase activity"/>
    <property type="evidence" value="ECO:0007669"/>
    <property type="project" value="InterPro"/>
</dbReference>
<dbReference type="GO" id="GO:0006351">
    <property type="term" value="P:DNA-templated transcription"/>
    <property type="evidence" value="ECO:0007669"/>
    <property type="project" value="InterPro"/>
</dbReference>
<dbReference type="FunFam" id="2.170.120.12:FF:000003">
    <property type="entry name" value="Dna-directed rna polymerases i and iii subunit"/>
    <property type="match status" value="1"/>
</dbReference>
<dbReference type="CDD" id="cd07032">
    <property type="entry name" value="RNAP_I_II_AC40"/>
    <property type="match status" value="1"/>
</dbReference>
<dbReference type="InterPro" id="IPR022842">
    <property type="entry name" value="RNAP_Rpo3/Rpb3/RPAC1"/>
</dbReference>
<name>A0A3N4KGH6_9PEZI</name>
<dbReference type="HAMAP" id="MF_00320">
    <property type="entry name" value="RNApol_arch_Rpo3"/>
    <property type="match status" value="1"/>
</dbReference>
<comment type="subcellular location">
    <subcellularLocation>
        <location evidence="1">Nucleus</location>
    </subcellularLocation>
</comment>
<dbReference type="InParanoid" id="A0A3N4KGH6"/>
<dbReference type="FunCoup" id="A0A3N4KGH6">
    <property type="interactions" value="969"/>
</dbReference>
<dbReference type="STRING" id="1392247.A0A3N4KGH6"/>
<dbReference type="SMART" id="SM00662">
    <property type="entry name" value="RPOLD"/>
    <property type="match status" value="1"/>
</dbReference>
<dbReference type="Pfam" id="PF01000">
    <property type="entry name" value="RNA_pol_A_bac"/>
    <property type="match status" value="1"/>
</dbReference>
<dbReference type="AlphaFoldDB" id="A0A3N4KGH6"/>
<dbReference type="GO" id="GO:0055029">
    <property type="term" value="C:nuclear DNA-directed RNA polymerase complex"/>
    <property type="evidence" value="ECO:0007669"/>
    <property type="project" value="UniProtKB-ARBA"/>
</dbReference>
<dbReference type="EMBL" id="ML119163">
    <property type="protein sequence ID" value="RPB08432.1"/>
    <property type="molecule type" value="Genomic_DNA"/>
</dbReference>
<dbReference type="Gene3D" id="3.30.1360.10">
    <property type="entry name" value="RNA polymerase, RBP11-like subunit"/>
    <property type="match status" value="1"/>
</dbReference>
<protein>
    <recommendedName>
        <fullName evidence="2">DNA-directed RNA polymerases I and III subunit RPAC1</fullName>
    </recommendedName>
</protein>
<dbReference type="GO" id="GO:0003677">
    <property type="term" value="F:DNA binding"/>
    <property type="evidence" value="ECO:0007669"/>
    <property type="project" value="InterPro"/>
</dbReference>
<organism evidence="9 10">
    <name type="scientific">Morchella conica CCBAS932</name>
    <dbReference type="NCBI Taxonomy" id="1392247"/>
    <lineage>
        <taxon>Eukaryota</taxon>
        <taxon>Fungi</taxon>
        <taxon>Dikarya</taxon>
        <taxon>Ascomycota</taxon>
        <taxon>Pezizomycotina</taxon>
        <taxon>Pezizomycetes</taxon>
        <taxon>Pezizales</taxon>
        <taxon>Morchellaceae</taxon>
        <taxon>Morchella</taxon>
    </lineage>
</organism>
<feature type="region of interest" description="Disordered" evidence="7">
    <location>
        <begin position="357"/>
        <end position="379"/>
    </location>
</feature>
<dbReference type="SUPFAM" id="SSF56553">
    <property type="entry name" value="Insert subdomain of RNA polymerase alpha subunit"/>
    <property type="match status" value="1"/>
</dbReference>
<dbReference type="InterPro" id="IPR001514">
    <property type="entry name" value="DNA-dir_RNA_pol_30-40kDasu_CS"/>
</dbReference>
<dbReference type="InterPro" id="IPR011262">
    <property type="entry name" value="DNA-dir_RNA_pol_insert"/>
</dbReference>